<keyword evidence="2 6" id="KW-0808">Transferase</keyword>
<keyword evidence="4 6" id="KW-0418">Kinase</keyword>
<feature type="domain" description="Carbohydrate kinase PfkB" evidence="7">
    <location>
        <begin position="17"/>
        <end position="317"/>
    </location>
</feature>
<evidence type="ECO:0000256" key="3">
    <source>
        <dbReference type="ARBA" id="ARBA00022741"/>
    </source>
</evidence>
<comment type="similarity">
    <text evidence="1 6">Belongs to the carbohydrate kinase PfkB family.</text>
</comment>
<dbReference type="STRING" id="112903.SAMN04490178_103171"/>
<dbReference type="InterPro" id="IPR050306">
    <property type="entry name" value="PfkB_Carbo_kinase"/>
</dbReference>
<dbReference type="GO" id="GO:0005524">
    <property type="term" value="F:ATP binding"/>
    <property type="evidence" value="ECO:0007669"/>
    <property type="project" value="UniProtKB-UniRule"/>
</dbReference>
<evidence type="ECO:0000259" key="7">
    <source>
        <dbReference type="Pfam" id="PF00294"/>
    </source>
</evidence>
<dbReference type="Proteomes" id="UP000198847">
    <property type="component" value="Unassembled WGS sequence"/>
</dbReference>
<dbReference type="Gene3D" id="3.40.1190.20">
    <property type="match status" value="1"/>
</dbReference>
<keyword evidence="9" id="KW-1185">Reference proteome</keyword>
<evidence type="ECO:0000313" key="8">
    <source>
        <dbReference type="EMBL" id="SEO61551.1"/>
    </source>
</evidence>
<dbReference type="RefSeq" id="WP_091744141.1">
    <property type="nucleotide sequence ID" value="NZ_FODY01000003.1"/>
</dbReference>
<protein>
    <recommendedName>
        <fullName evidence="6">5-dehydro-2-deoxygluconokinase</fullName>
        <ecNumber evidence="6">2.7.1.92</ecNumber>
    </recommendedName>
    <alternativeName>
        <fullName evidence="6">2-deoxy-5-keto-D-gluconate kinase</fullName>
        <shortName evidence="6">DKG kinase</shortName>
    </alternativeName>
</protein>
<name>A0A1H8R5E6_9FIRM</name>
<dbReference type="Gene3D" id="2.20.150.10">
    <property type="entry name" value="putative 5-dehydro-2- deoxygluconokinase"/>
    <property type="match status" value="1"/>
</dbReference>
<dbReference type="EC" id="2.7.1.92" evidence="6"/>
<dbReference type="AlphaFoldDB" id="A0A1H8R5E6"/>
<evidence type="ECO:0000313" key="9">
    <source>
        <dbReference type="Proteomes" id="UP000198847"/>
    </source>
</evidence>
<keyword evidence="3 6" id="KW-0547">Nucleotide-binding</keyword>
<organism evidence="8 9">
    <name type="scientific">Propionispora vibrioides</name>
    <dbReference type="NCBI Taxonomy" id="112903"/>
    <lineage>
        <taxon>Bacteria</taxon>
        <taxon>Bacillati</taxon>
        <taxon>Bacillota</taxon>
        <taxon>Negativicutes</taxon>
        <taxon>Selenomonadales</taxon>
        <taxon>Sporomusaceae</taxon>
        <taxon>Propionispora</taxon>
    </lineage>
</organism>
<dbReference type="NCBIfam" id="TIGR04382">
    <property type="entry name" value="myo_inos_iolC_N"/>
    <property type="match status" value="1"/>
</dbReference>
<evidence type="ECO:0000256" key="5">
    <source>
        <dbReference type="ARBA" id="ARBA00022840"/>
    </source>
</evidence>
<dbReference type="SUPFAM" id="SSF53613">
    <property type="entry name" value="Ribokinase-like"/>
    <property type="match status" value="1"/>
</dbReference>
<gene>
    <name evidence="6" type="primary">iolC</name>
    <name evidence="8" type="ORF">SAMN04490178_103171</name>
</gene>
<comment type="pathway">
    <text evidence="6">Polyol metabolism; myo-inositol degradation into acetyl-CoA; acetyl-CoA from myo-inositol: step 5/7.</text>
</comment>
<dbReference type="GO" id="GO:0047590">
    <property type="term" value="F:5-dehydro-2-deoxygluconokinase activity"/>
    <property type="evidence" value="ECO:0007669"/>
    <property type="project" value="UniProtKB-UniRule"/>
</dbReference>
<dbReference type="InterPro" id="IPR002173">
    <property type="entry name" value="Carboh/pur_kinase_PfkB_CS"/>
</dbReference>
<dbReference type="InterPro" id="IPR023314">
    <property type="entry name" value="Myo_inos_IolC-like_sf"/>
</dbReference>
<dbReference type="Pfam" id="PF00294">
    <property type="entry name" value="PfkB"/>
    <property type="match status" value="1"/>
</dbReference>
<dbReference type="HAMAP" id="MF_01668">
    <property type="entry name" value="IolC"/>
    <property type="match status" value="1"/>
</dbReference>
<reference evidence="8 9" key="1">
    <citation type="submission" date="2016-10" db="EMBL/GenBank/DDBJ databases">
        <authorList>
            <person name="de Groot N.N."/>
        </authorList>
    </citation>
    <scope>NUCLEOTIDE SEQUENCE [LARGE SCALE GENOMIC DNA]</scope>
    <source>
        <strain evidence="8 9">DSM 13305</strain>
    </source>
</reference>
<accession>A0A1H8R5E6</accession>
<dbReference type="GO" id="GO:0019310">
    <property type="term" value="P:inositol catabolic process"/>
    <property type="evidence" value="ECO:0007669"/>
    <property type="project" value="UniProtKB-UniRule"/>
</dbReference>
<dbReference type="InterPro" id="IPR011611">
    <property type="entry name" value="PfkB_dom"/>
</dbReference>
<proteinExistence type="inferred from homology"/>
<dbReference type="InterPro" id="IPR022841">
    <property type="entry name" value="DKG_kinase_firmi"/>
</dbReference>
<comment type="function">
    <text evidence="6">Catalyzes the phosphorylation of 5-dehydro-2-deoxy-D-gluconate (2-deoxy-5-keto-D-gluconate or DKG) to 6-phospho-5-dehydro-2-deoxy-D-gluconate (DKGP).</text>
</comment>
<sequence length="343" mass="38076">MNHIQFDATKPMDIIPVGRATIDLNPNELHRPLYEVATFSMYLGGSPANIAVGMARLGKKVGFLGKVSNDQFGQFIKGYFQKEGVDTSQLSAAQNGESLGLTFTEILSPTESRILMYRNQVADLQLSTEDVSEEYIKNSKILLISGTALATSPSREACFLAMKYAKKHGTIVIFDIDYRSYTWKSKEEISVYYSLAGKMSDIIIGSREEFDLMEILEAENTVKGHQLAEQYLGYGNKIAIIKYGKKGSIAYCNDRRAYKVDSFSIKLLKSFGGGDAYASAFIYGLLENWDVPKALEFATASASMVVASHSCSAAMPKAADIQKFIAERTEKVITEIRWRDDVE</sequence>
<dbReference type="UniPathway" id="UPA00076">
    <property type="reaction ID" value="UER00146"/>
</dbReference>
<evidence type="ECO:0000256" key="6">
    <source>
        <dbReference type="HAMAP-Rule" id="MF_01668"/>
    </source>
</evidence>
<comment type="catalytic activity">
    <reaction evidence="6">
        <text>5-dehydro-2-deoxy-D-gluconate + ATP = 6-phospho-5-dehydro-2-deoxy-D-gluconate + ADP + H(+)</text>
        <dbReference type="Rhea" id="RHEA:13497"/>
        <dbReference type="ChEBI" id="CHEBI:15378"/>
        <dbReference type="ChEBI" id="CHEBI:16669"/>
        <dbReference type="ChEBI" id="CHEBI:30616"/>
        <dbReference type="ChEBI" id="CHEBI:57949"/>
        <dbReference type="ChEBI" id="CHEBI:456216"/>
        <dbReference type="EC" id="2.7.1.92"/>
    </reaction>
</comment>
<evidence type="ECO:0000256" key="4">
    <source>
        <dbReference type="ARBA" id="ARBA00022777"/>
    </source>
</evidence>
<dbReference type="PROSITE" id="PS00584">
    <property type="entry name" value="PFKB_KINASES_2"/>
    <property type="match status" value="1"/>
</dbReference>
<dbReference type="CDD" id="cd01166">
    <property type="entry name" value="KdgK"/>
    <property type="match status" value="1"/>
</dbReference>
<dbReference type="InterPro" id="IPR029056">
    <property type="entry name" value="Ribokinase-like"/>
</dbReference>
<dbReference type="PANTHER" id="PTHR43085:SF49">
    <property type="entry name" value="5-DEHYDRO-2-DEOXYGLUCONOKINASE"/>
    <property type="match status" value="1"/>
</dbReference>
<dbReference type="OrthoDB" id="9813569at2"/>
<evidence type="ECO:0000256" key="1">
    <source>
        <dbReference type="ARBA" id="ARBA00010688"/>
    </source>
</evidence>
<dbReference type="InterPro" id="IPR030830">
    <property type="entry name" value="Myo_inos_IolC"/>
</dbReference>
<evidence type="ECO:0000256" key="2">
    <source>
        <dbReference type="ARBA" id="ARBA00022679"/>
    </source>
</evidence>
<dbReference type="EMBL" id="FODY01000003">
    <property type="protein sequence ID" value="SEO61551.1"/>
    <property type="molecule type" value="Genomic_DNA"/>
</dbReference>
<dbReference type="PANTHER" id="PTHR43085">
    <property type="entry name" value="HEXOKINASE FAMILY MEMBER"/>
    <property type="match status" value="1"/>
</dbReference>
<keyword evidence="5 6" id="KW-0067">ATP-binding</keyword>